<dbReference type="HOGENOM" id="CLU_125776_3_0_1"/>
<dbReference type="Proteomes" id="UP000054485">
    <property type="component" value="Unassembled WGS sequence"/>
</dbReference>
<dbReference type="InParanoid" id="A0A0D0AFC8"/>
<dbReference type="EMBL" id="KN835495">
    <property type="protein sequence ID" value="KIK36834.1"/>
    <property type="molecule type" value="Genomic_DNA"/>
</dbReference>
<keyword evidence="2" id="KW-1185">Reference proteome</keyword>
<organism evidence="1 2">
    <name type="scientific">Suillus luteus UH-Slu-Lm8-n1</name>
    <dbReference type="NCBI Taxonomy" id="930992"/>
    <lineage>
        <taxon>Eukaryota</taxon>
        <taxon>Fungi</taxon>
        <taxon>Dikarya</taxon>
        <taxon>Basidiomycota</taxon>
        <taxon>Agaricomycotina</taxon>
        <taxon>Agaricomycetes</taxon>
        <taxon>Agaricomycetidae</taxon>
        <taxon>Boletales</taxon>
        <taxon>Suillineae</taxon>
        <taxon>Suillaceae</taxon>
        <taxon>Suillus</taxon>
    </lineage>
</organism>
<protein>
    <submittedName>
        <fullName evidence="1">Uncharacterized protein</fullName>
    </submittedName>
</protein>
<accession>A0A0D0AFC8</accession>
<name>A0A0D0AFC8_9AGAM</name>
<proteinExistence type="predicted"/>
<evidence type="ECO:0000313" key="1">
    <source>
        <dbReference type="EMBL" id="KIK36834.1"/>
    </source>
</evidence>
<reference evidence="1 2" key="1">
    <citation type="submission" date="2014-04" db="EMBL/GenBank/DDBJ databases">
        <authorList>
            <consortium name="DOE Joint Genome Institute"/>
            <person name="Kuo A."/>
            <person name="Ruytinx J."/>
            <person name="Rineau F."/>
            <person name="Colpaert J."/>
            <person name="Kohler A."/>
            <person name="Nagy L.G."/>
            <person name="Floudas D."/>
            <person name="Copeland A."/>
            <person name="Barry K.W."/>
            <person name="Cichocki N."/>
            <person name="Veneault-Fourrey C."/>
            <person name="LaButti K."/>
            <person name="Lindquist E.A."/>
            <person name="Lipzen A."/>
            <person name="Lundell T."/>
            <person name="Morin E."/>
            <person name="Murat C."/>
            <person name="Sun H."/>
            <person name="Tunlid A."/>
            <person name="Henrissat B."/>
            <person name="Grigoriev I.V."/>
            <person name="Hibbett D.S."/>
            <person name="Martin F."/>
            <person name="Nordberg H.P."/>
            <person name="Cantor M.N."/>
            <person name="Hua S.X."/>
        </authorList>
    </citation>
    <scope>NUCLEOTIDE SEQUENCE [LARGE SCALE GENOMIC DNA]</scope>
    <source>
        <strain evidence="1 2">UH-Slu-Lm8-n1</strain>
    </source>
</reference>
<feature type="non-terminal residue" evidence="1">
    <location>
        <position position="1"/>
    </location>
</feature>
<dbReference type="OrthoDB" id="2804090at2759"/>
<reference evidence="2" key="2">
    <citation type="submission" date="2015-01" db="EMBL/GenBank/DDBJ databases">
        <title>Evolutionary Origins and Diversification of the Mycorrhizal Mutualists.</title>
        <authorList>
            <consortium name="DOE Joint Genome Institute"/>
            <consortium name="Mycorrhizal Genomics Consortium"/>
            <person name="Kohler A."/>
            <person name="Kuo A."/>
            <person name="Nagy L.G."/>
            <person name="Floudas D."/>
            <person name="Copeland A."/>
            <person name="Barry K.W."/>
            <person name="Cichocki N."/>
            <person name="Veneault-Fourrey C."/>
            <person name="LaButti K."/>
            <person name="Lindquist E.A."/>
            <person name="Lipzen A."/>
            <person name="Lundell T."/>
            <person name="Morin E."/>
            <person name="Murat C."/>
            <person name="Riley R."/>
            <person name="Ohm R."/>
            <person name="Sun H."/>
            <person name="Tunlid A."/>
            <person name="Henrissat B."/>
            <person name="Grigoriev I.V."/>
            <person name="Hibbett D.S."/>
            <person name="Martin F."/>
        </authorList>
    </citation>
    <scope>NUCLEOTIDE SEQUENCE [LARGE SCALE GENOMIC DNA]</scope>
    <source>
        <strain evidence="2">UH-Slu-Lm8-n1</strain>
    </source>
</reference>
<dbReference type="AlphaFoldDB" id="A0A0D0AFC8"/>
<evidence type="ECO:0000313" key="2">
    <source>
        <dbReference type="Proteomes" id="UP000054485"/>
    </source>
</evidence>
<gene>
    <name evidence="1" type="ORF">CY34DRAFT_93711</name>
</gene>
<sequence>FHRPFDAHVLTVKPLHVIMSPNMSFIPKPHIFNTVNLQPLADGRFGHIDCFLWPQLFSKKHWWSGCIF</sequence>